<organism evidence="1 2">
    <name type="scientific">Conexibacter arvalis</name>
    <dbReference type="NCBI Taxonomy" id="912552"/>
    <lineage>
        <taxon>Bacteria</taxon>
        <taxon>Bacillati</taxon>
        <taxon>Actinomycetota</taxon>
        <taxon>Thermoleophilia</taxon>
        <taxon>Solirubrobacterales</taxon>
        <taxon>Conexibacteraceae</taxon>
        <taxon>Conexibacter</taxon>
    </lineage>
</organism>
<evidence type="ECO:0000313" key="1">
    <source>
        <dbReference type="EMBL" id="MBB4661991.1"/>
    </source>
</evidence>
<dbReference type="Gene3D" id="3.30.429.10">
    <property type="entry name" value="Macrophage Migration Inhibitory Factor"/>
    <property type="match status" value="1"/>
</dbReference>
<sequence>MPKADLTLSPGALPADAIGPLTDALTGLLLRHRGVEDTPRARANVWWFVDERQAFVAGAAPALPLVVVRFAVIAGGIDDAAVAALVADGTAAVKAINPDARVWLIVDEVADGRWGVEGRLAKPTPKAPAAT</sequence>
<dbReference type="Proteomes" id="UP000585272">
    <property type="component" value="Unassembled WGS sequence"/>
</dbReference>
<dbReference type="AlphaFoldDB" id="A0A840ICM8"/>
<keyword evidence="2" id="KW-1185">Reference proteome</keyword>
<evidence type="ECO:0000313" key="2">
    <source>
        <dbReference type="Proteomes" id="UP000585272"/>
    </source>
</evidence>
<protein>
    <submittedName>
        <fullName evidence="1">Phenylpyruvate tautomerase PptA (4-oxalocrotonate tautomerase family)</fullName>
    </submittedName>
</protein>
<proteinExistence type="predicted"/>
<name>A0A840ICM8_9ACTN</name>
<accession>A0A840ICM8</accession>
<dbReference type="EMBL" id="JACHNU010000001">
    <property type="protein sequence ID" value="MBB4661991.1"/>
    <property type="molecule type" value="Genomic_DNA"/>
</dbReference>
<gene>
    <name evidence="1" type="ORF">BDZ31_001564</name>
</gene>
<keyword evidence="1" id="KW-0670">Pyruvate</keyword>
<dbReference type="RefSeq" id="WP_183340625.1">
    <property type="nucleotide sequence ID" value="NZ_JACHNU010000001.1"/>
</dbReference>
<comment type="caution">
    <text evidence="1">The sequence shown here is derived from an EMBL/GenBank/DDBJ whole genome shotgun (WGS) entry which is preliminary data.</text>
</comment>
<reference evidence="1 2" key="1">
    <citation type="submission" date="2020-08" db="EMBL/GenBank/DDBJ databases">
        <title>Genomic Encyclopedia of Archaeal and Bacterial Type Strains, Phase II (KMG-II): from individual species to whole genera.</title>
        <authorList>
            <person name="Goeker M."/>
        </authorList>
    </citation>
    <scope>NUCLEOTIDE SEQUENCE [LARGE SCALE GENOMIC DNA]</scope>
    <source>
        <strain evidence="1 2">DSM 23288</strain>
    </source>
</reference>
<dbReference type="InterPro" id="IPR014347">
    <property type="entry name" value="Tautomerase/MIF_sf"/>
</dbReference>